<reference evidence="1" key="1">
    <citation type="submission" date="2014-11" db="EMBL/GenBank/DDBJ databases">
        <authorList>
            <person name="Amaro Gonzalez C."/>
        </authorList>
    </citation>
    <scope>NUCLEOTIDE SEQUENCE</scope>
</reference>
<sequence>MVFKHRHVVCKTQLQYHNFNKFHFLKCENVTFSSWHVAYSNFLSG</sequence>
<organism evidence="1">
    <name type="scientific">Anguilla anguilla</name>
    <name type="common">European freshwater eel</name>
    <name type="synonym">Muraena anguilla</name>
    <dbReference type="NCBI Taxonomy" id="7936"/>
    <lineage>
        <taxon>Eukaryota</taxon>
        <taxon>Metazoa</taxon>
        <taxon>Chordata</taxon>
        <taxon>Craniata</taxon>
        <taxon>Vertebrata</taxon>
        <taxon>Euteleostomi</taxon>
        <taxon>Actinopterygii</taxon>
        <taxon>Neopterygii</taxon>
        <taxon>Teleostei</taxon>
        <taxon>Anguilliformes</taxon>
        <taxon>Anguillidae</taxon>
        <taxon>Anguilla</taxon>
    </lineage>
</organism>
<dbReference type="EMBL" id="GBXM01087728">
    <property type="protein sequence ID" value="JAH20849.1"/>
    <property type="molecule type" value="Transcribed_RNA"/>
</dbReference>
<dbReference type="AlphaFoldDB" id="A0A0E9QVK2"/>
<proteinExistence type="predicted"/>
<accession>A0A0E9QVK2</accession>
<reference evidence="1" key="2">
    <citation type="journal article" date="2015" name="Fish Shellfish Immunol.">
        <title>Early steps in the European eel (Anguilla anguilla)-Vibrio vulnificus interaction in the gills: Role of the RtxA13 toxin.</title>
        <authorList>
            <person name="Callol A."/>
            <person name="Pajuelo D."/>
            <person name="Ebbesson L."/>
            <person name="Teles M."/>
            <person name="MacKenzie S."/>
            <person name="Amaro C."/>
        </authorList>
    </citation>
    <scope>NUCLEOTIDE SEQUENCE</scope>
</reference>
<protein>
    <submittedName>
        <fullName evidence="1">Uncharacterized protein</fullName>
    </submittedName>
</protein>
<evidence type="ECO:0000313" key="1">
    <source>
        <dbReference type="EMBL" id="JAH20849.1"/>
    </source>
</evidence>
<name>A0A0E9QVK2_ANGAN</name>